<dbReference type="Proteomes" id="UP000245626">
    <property type="component" value="Unassembled WGS sequence"/>
</dbReference>
<reference evidence="1 2" key="1">
    <citation type="journal article" date="2018" name="Mol. Biol. Evol.">
        <title>Broad Genomic Sampling Reveals a Smut Pathogenic Ancestry of the Fungal Clade Ustilaginomycotina.</title>
        <authorList>
            <person name="Kijpornyongpan T."/>
            <person name="Mondo S.J."/>
            <person name="Barry K."/>
            <person name="Sandor L."/>
            <person name="Lee J."/>
            <person name="Lipzen A."/>
            <person name="Pangilinan J."/>
            <person name="LaButti K."/>
            <person name="Hainaut M."/>
            <person name="Henrissat B."/>
            <person name="Grigoriev I.V."/>
            <person name="Spatafora J.W."/>
            <person name="Aime M.C."/>
        </authorList>
    </citation>
    <scope>NUCLEOTIDE SEQUENCE [LARGE SCALE GENOMIC DNA]</scope>
    <source>
        <strain evidence="1 2">SA 807</strain>
    </source>
</reference>
<sequence length="128" mass="13931">MISDLLGLSPVREGRGGERRGEEGRGGEREERDDCNRRNGLSAGVCVCVCLCGLYMCVCLYQAHEIRTGAGREGKSVLLGLAMRGPCLLLAPSVMGECGSESMTTMADWRLLRPTDQTDDRLRLGHQS</sequence>
<keyword evidence="2" id="KW-1185">Reference proteome</keyword>
<proteinExistence type="predicted"/>
<accession>A0ACD0NT34</accession>
<evidence type="ECO:0000313" key="2">
    <source>
        <dbReference type="Proteomes" id="UP000245626"/>
    </source>
</evidence>
<organism evidence="1 2">
    <name type="scientific">Violaceomyces palustris</name>
    <dbReference type="NCBI Taxonomy" id="1673888"/>
    <lineage>
        <taxon>Eukaryota</taxon>
        <taxon>Fungi</taxon>
        <taxon>Dikarya</taxon>
        <taxon>Basidiomycota</taxon>
        <taxon>Ustilaginomycotina</taxon>
        <taxon>Ustilaginomycetes</taxon>
        <taxon>Violaceomycetales</taxon>
        <taxon>Violaceomycetaceae</taxon>
        <taxon>Violaceomyces</taxon>
    </lineage>
</organism>
<gene>
    <name evidence="1" type="ORF">IE53DRAFT_172601</name>
</gene>
<dbReference type="EMBL" id="KZ820126">
    <property type="protein sequence ID" value="PWN48900.1"/>
    <property type="molecule type" value="Genomic_DNA"/>
</dbReference>
<name>A0ACD0NT34_9BASI</name>
<evidence type="ECO:0000313" key="1">
    <source>
        <dbReference type="EMBL" id="PWN48900.1"/>
    </source>
</evidence>
<protein>
    <submittedName>
        <fullName evidence="1">Uncharacterized protein</fullName>
    </submittedName>
</protein>